<gene>
    <name evidence="2" type="ORF">pclt_cds_1207</name>
</gene>
<evidence type="ECO:0000313" key="3">
    <source>
        <dbReference type="Proteomes" id="UP001237152"/>
    </source>
</evidence>
<dbReference type="Proteomes" id="UP001237152">
    <property type="component" value="Segment"/>
</dbReference>
<accession>A0A4D6EJ50</accession>
<sequence length="154" mass="16702">MILRPRQQTLPCAVRTALSPLSSPPSFGPWALSTLLFSFQVFSRLFSLSLKGRCLVAVGGDALGAADPEAPLASPKTSKKIFLWAALRRSANGLSFFLCRRSGVAVIVVALTDETAPTRRRTTTTRQKTPAGADRKQSDCDDDNHDDDKGGRQR</sequence>
<dbReference type="EMBL" id="MK174290">
    <property type="protein sequence ID" value="QBZ81785.1"/>
    <property type="molecule type" value="Genomic_DNA"/>
</dbReference>
<proteinExistence type="predicted"/>
<name>A0A4D6EJ50_9VIRU</name>
<organism evidence="2 3">
    <name type="scientific">Pandoravirus celtis</name>
    <dbReference type="NCBI Taxonomy" id="2568002"/>
    <lineage>
        <taxon>Viruses</taxon>
        <taxon>Pandoravirus</taxon>
    </lineage>
</organism>
<protein>
    <submittedName>
        <fullName evidence="2">Uncharacterized protein</fullName>
    </submittedName>
</protein>
<evidence type="ECO:0000313" key="2">
    <source>
        <dbReference type="EMBL" id="QBZ81785.1"/>
    </source>
</evidence>
<evidence type="ECO:0000256" key="1">
    <source>
        <dbReference type="SAM" id="MobiDB-lite"/>
    </source>
</evidence>
<feature type="region of interest" description="Disordered" evidence="1">
    <location>
        <begin position="118"/>
        <end position="154"/>
    </location>
</feature>
<reference evidence="2" key="1">
    <citation type="journal article" date="2019" name="Front. Microbiol.">
        <title>Pandoravirus Celtis Illustrates the Microevolution Processes at Work in the Giant Pandoraviridae Genomes.</title>
        <authorList>
            <person name="Legendre M."/>
            <person name="Alempic J.M."/>
            <person name="Philippe N."/>
            <person name="Lartigue A."/>
            <person name="Jeudy S."/>
            <person name="Poirot O."/>
            <person name="Ta N.T."/>
            <person name="Nin S."/>
            <person name="Coute Y."/>
            <person name="Abergel C."/>
            <person name="Claverie J.M."/>
        </authorList>
    </citation>
    <scope>NUCLEOTIDE SEQUENCE</scope>
</reference>